<dbReference type="Proteomes" id="UP000070444">
    <property type="component" value="Unassembled WGS sequence"/>
</dbReference>
<keyword evidence="1" id="KW-0812">Transmembrane</keyword>
<feature type="transmembrane region" description="Helical" evidence="1">
    <location>
        <begin position="161"/>
        <end position="181"/>
    </location>
</feature>
<proteinExistence type="predicted"/>
<keyword evidence="3" id="KW-1185">Reference proteome</keyword>
<gene>
    <name evidence="2" type="ORF">CONCODRAFT_86590</name>
</gene>
<sequence>MSTSNWNTIIDPYYDDEEDEDPYNSNYNSYSSDSLEESIKFAKLSKNGDKLILINNQNMIKLFERKEITFGEKTPTNREIGNFKKIVNWLLIREFKVSNIVNDIKGLDLIETFNIDGKIDINEIVLLDSKNKLFYFNPSVTKTNSTSNNFRKSSFFLERPLLVTCMTIIVLSFSYVEYLQVD</sequence>
<evidence type="ECO:0000313" key="2">
    <source>
        <dbReference type="EMBL" id="KXN68211.1"/>
    </source>
</evidence>
<organism evidence="2 3">
    <name type="scientific">Conidiobolus coronatus (strain ATCC 28846 / CBS 209.66 / NRRL 28638)</name>
    <name type="common">Delacroixia coronata</name>
    <dbReference type="NCBI Taxonomy" id="796925"/>
    <lineage>
        <taxon>Eukaryota</taxon>
        <taxon>Fungi</taxon>
        <taxon>Fungi incertae sedis</taxon>
        <taxon>Zoopagomycota</taxon>
        <taxon>Entomophthoromycotina</taxon>
        <taxon>Entomophthoromycetes</taxon>
        <taxon>Entomophthorales</taxon>
        <taxon>Ancylistaceae</taxon>
        <taxon>Conidiobolus</taxon>
    </lineage>
</organism>
<evidence type="ECO:0000313" key="3">
    <source>
        <dbReference type="Proteomes" id="UP000070444"/>
    </source>
</evidence>
<dbReference type="EMBL" id="KQ964589">
    <property type="protein sequence ID" value="KXN68211.1"/>
    <property type="molecule type" value="Genomic_DNA"/>
</dbReference>
<evidence type="ECO:0000256" key="1">
    <source>
        <dbReference type="SAM" id="Phobius"/>
    </source>
</evidence>
<accession>A0A137NZW8</accession>
<protein>
    <submittedName>
        <fullName evidence="2">Uncharacterized protein</fullName>
    </submittedName>
</protein>
<dbReference type="AlphaFoldDB" id="A0A137NZW8"/>
<keyword evidence="1" id="KW-0472">Membrane</keyword>
<name>A0A137NZW8_CONC2</name>
<keyword evidence="1" id="KW-1133">Transmembrane helix</keyword>
<reference evidence="2 3" key="1">
    <citation type="journal article" date="2015" name="Genome Biol. Evol.">
        <title>Phylogenomic analyses indicate that early fungi evolved digesting cell walls of algal ancestors of land plants.</title>
        <authorList>
            <person name="Chang Y."/>
            <person name="Wang S."/>
            <person name="Sekimoto S."/>
            <person name="Aerts A.L."/>
            <person name="Choi C."/>
            <person name="Clum A."/>
            <person name="LaButti K.M."/>
            <person name="Lindquist E.A."/>
            <person name="Yee Ngan C."/>
            <person name="Ohm R.A."/>
            <person name="Salamov A.A."/>
            <person name="Grigoriev I.V."/>
            <person name="Spatafora J.W."/>
            <person name="Berbee M.L."/>
        </authorList>
    </citation>
    <scope>NUCLEOTIDE SEQUENCE [LARGE SCALE GENOMIC DNA]</scope>
    <source>
        <strain evidence="2 3">NRRL 28638</strain>
    </source>
</reference>